<dbReference type="RefSeq" id="YP_009956750.1">
    <property type="nucleotide sequence ID" value="NC_051654.1"/>
</dbReference>
<protein>
    <submittedName>
        <fullName evidence="2">Uncharacterized protein</fullName>
    </submittedName>
</protein>
<gene>
    <name evidence="2" type="primary">82</name>
    <name evidence="2" type="ORF">PBI_EMPRESS_82</name>
</gene>
<reference evidence="2 3" key="1">
    <citation type="submission" date="2016-10" db="EMBL/GenBank/DDBJ databases">
        <authorList>
            <person name="Schroeder G."/>
            <person name="Jukic S.E."/>
            <person name="Stoner T.H."/>
            <person name="Bowman C.A."/>
            <person name="Russell D.A."/>
            <person name="Pope W.H."/>
            <person name="Jacobs-Sera D."/>
            <person name="Hatfull G.F."/>
        </authorList>
    </citation>
    <scope>NUCLEOTIDE SEQUENCE [LARGE SCALE GENOMIC DNA]</scope>
</reference>
<keyword evidence="3" id="KW-1185">Reference proteome</keyword>
<name>A0A1J0GWN7_9CAUD</name>
<proteinExistence type="predicted"/>
<dbReference type="Proteomes" id="UP000224479">
    <property type="component" value="Segment"/>
</dbReference>
<keyword evidence="1" id="KW-0812">Transmembrane</keyword>
<feature type="transmembrane region" description="Helical" evidence="1">
    <location>
        <begin position="12"/>
        <end position="35"/>
    </location>
</feature>
<dbReference type="InterPro" id="IPR055614">
    <property type="entry name" value="DUF7190"/>
</dbReference>
<sequence length="72" mass="8611">MEVARMSTPWWIVFWVILTIELFSFALTFAPMSLWRRIDQRNPNLAGGLWGFSHPYGPRLRVGEIKPWYRED</sequence>
<dbReference type="EMBL" id="KY012363">
    <property type="protein sequence ID" value="APC46659.1"/>
    <property type="molecule type" value="Genomic_DNA"/>
</dbReference>
<dbReference type="GeneID" id="60328259"/>
<evidence type="ECO:0000256" key="1">
    <source>
        <dbReference type="SAM" id="Phobius"/>
    </source>
</evidence>
<dbReference type="KEGG" id="vg:60328259"/>
<evidence type="ECO:0000313" key="3">
    <source>
        <dbReference type="Proteomes" id="UP000224479"/>
    </source>
</evidence>
<keyword evidence="1" id="KW-1133">Transmembrane helix</keyword>
<evidence type="ECO:0000313" key="2">
    <source>
        <dbReference type="EMBL" id="APC46659.1"/>
    </source>
</evidence>
<keyword evidence="1" id="KW-0472">Membrane</keyword>
<accession>A0A1J0GWN7</accession>
<organism evidence="2 3">
    <name type="scientific">Mycobacterium phage Empress</name>
    <dbReference type="NCBI Taxonomy" id="1913118"/>
    <lineage>
        <taxon>Viruses</taxon>
        <taxon>Duplodnaviria</taxon>
        <taxon>Heunggongvirae</taxon>
        <taxon>Uroviricota</taxon>
        <taxon>Caudoviricetes</taxon>
        <taxon>Gracegardnervirinae</taxon>
        <taxon>Cheoctovirus</taxon>
        <taxon>Cheoctovirus empress</taxon>
    </lineage>
</organism>
<dbReference type="Pfam" id="PF23820">
    <property type="entry name" value="DUF7190"/>
    <property type="match status" value="1"/>
</dbReference>